<dbReference type="GeneID" id="301192800"/>
<proteinExistence type="inferred from homology"/>
<dbReference type="NCBIfam" id="TIGR01496">
    <property type="entry name" value="DHPS"/>
    <property type="match status" value="1"/>
</dbReference>
<evidence type="ECO:0000256" key="6">
    <source>
        <dbReference type="ARBA" id="ARBA00016919"/>
    </source>
</evidence>
<evidence type="ECO:0000313" key="15">
    <source>
        <dbReference type="EMBL" id="GAJ40530.1"/>
    </source>
</evidence>
<comment type="pathway">
    <text evidence="3 13">Cofactor biosynthesis; tetrahydrofolate biosynthesis; 7,8-dihydrofolate from 2-amino-4-hydroxy-6-hydroxymethyl-7,8-dihydropteridine diphosphate and 4-aminobenzoate: step 1/2.</text>
</comment>
<sequence>MSIANAAPFVLRCGDYELDLRKKTMVMGIVNVTPDSFSDGGRFYDVDRAVEHAKRLVADGADIIDIGGESTRPGAEKVSLEEELRRVIPVVKAVAKEVKVPISVDTYKAEVAKQAIEAGAHIINDVWGAKADAKMAEVAASYDVPIILMHNRHHLEYQDLISDMIADLMESVAIVKRAGVKDENIILDPGIGFAKTFEHNLEIMRRLDEFTQLGYPLLLGTSRKRFIGRVLDLPVDERVEGTGATVCLGIVKGAHIVRVHDVLPIARMAKMMDAMLGKGVEGDR</sequence>
<dbReference type="PANTHER" id="PTHR20941:SF1">
    <property type="entry name" value="FOLIC ACID SYNTHESIS PROTEIN FOL1"/>
    <property type="match status" value="1"/>
</dbReference>
<protein>
    <recommendedName>
        <fullName evidence="6 13">Dihydropteroate synthase</fullName>
        <shortName evidence="13">DHPS</shortName>
        <ecNumber evidence="5 13">2.5.1.15</ecNumber>
    </recommendedName>
    <alternativeName>
        <fullName evidence="11 13">Dihydropteroate pyrophosphorylase</fullName>
    </alternativeName>
</protein>
<comment type="caution">
    <text evidence="15">The sequence shown here is derived from an EMBL/GenBank/DDBJ whole genome shotgun (WGS) entry which is preliminary data.</text>
</comment>
<gene>
    <name evidence="15" type="primary">folP</name>
    <name evidence="15" type="ORF">GCA01S_046_00060</name>
</gene>
<comment type="catalytic activity">
    <reaction evidence="1">
        <text>(7,8-dihydropterin-6-yl)methyl diphosphate + 4-aminobenzoate = 7,8-dihydropteroate + diphosphate</text>
        <dbReference type="Rhea" id="RHEA:19949"/>
        <dbReference type="ChEBI" id="CHEBI:17836"/>
        <dbReference type="ChEBI" id="CHEBI:17839"/>
        <dbReference type="ChEBI" id="CHEBI:33019"/>
        <dbReference type="ChEBI" id="CHEBI:72950"/>
        <dbReference type="EC" id="2.5.1.15"/>
    </reaction>
</comment>
<dbReference type="Gene3D" id="3.20.20.20">
    <property type="entry name" value="Dihydropteroate synthase-like"/>
    <property type="match status" value="1"/>
</dbReference>
<evidence type="ECO:0000259" key="14">
    <source>
        <dbReference type="PROSITE" id="PS50972"/>
    </source>
</evidence>
<dbReference type="EC" id="2.5.1.15" evidence="5 13"/>
<comment type="cofactor">
    <cofactor evidence="2 13">
        <name>Mg(2+)</name>
        <dbReference type="ChEBI" id="CHEBI:18420"/>
    </cofactor>
</comment>
<comment type="similarity">
    <text evidence="4 13">Belongs to the DHPS family.</text>
</comment>
<dbReference type="EMBL" id="BAWO01000046">
    <property type="protein sequence ID" value="GAJ40530.1"/>
    <property type="molecule type" value="Genomic_DNA"/>
</dbReference>
<evidence type="ECO:0000256" key="2">
    <source>
        <dbReference type="ARBA" id="ARBA00001946"/>
    </source>
</evidence>
<dbReference type="RefSeq" id="WP_017435419.1">
    <property type="nucleotide sequence ID" value="NZ_BAWO01000046.1"/>
</dbReference>
<evidence type="ECO:0000256" key="7">
    <source>
        <dbReference type="ARBA" id="ARBA00022679"/>
    </source>
</evidence>
<keyword evidence="7 13" id="KW-0808">Transferase</keyword>
<dbReference type="GO" id="GO:0046656">
    <property type="term" value="P:folic acid biosynthetic process"/>
    <property type="evidence" value="ECO:0007669"/>
    <property type="project" value="UniProtKB-KW"/>
</dbReference>
<feature type="domain" description="Pterin-binding" evidence="14">
    <location>
        <begin position="24"/>
        <end position="270"/>
    </location>
</feature>
<dbReference type="GO" id="GO:0046654">
    <property type="term" value="P:tetrahydrofolate biosynthetic process"/>
    <property type="evidence" value="ECO:0007669"/>
    <property type="project" value="UniProtKB-UniPathway"/>
</dbReference>
<evidence type="ECO:0000256" key="3">
    <source>
        <dbReference type="ARBA" id="ARBA00004763"/>
    </source>
</evidence>
<name>A0A023DGX6_9BACL</name>
<evidence type="ECO:0000256" key="13">
    <source>
        <dbReference type="RuleBase" id="RU361205"/>
    </source>
</evidence>
<dbReference type="CDD" id="cd00739">
    <property type="entry name" value="DHPS"/>
    <property type="match status" value="1"/>
</dbReference>
<evidence type="ECO:0000256" key="4">
    <source>
        <dbReference type="ARBA" id="ARBA00009503"/>
    </source>
</evidence>
<evidence type="ECO:0000256" key="5">
    <source>
        <dbReference type="ARBA" id="ARBA00012458"/>
    </source>
</evidence>
<dbReference type="UniPathway" id="UPA00077">
    <property type="reaction ID" value="UER00156"/>
</dbReference>
<dbReference type="AlphaFoldDB" id="A0A023DGX6"/>
<dbReference type="Proteomes" id="UP000023561">
    <property type="component" value="Unassembled WGS sequence"/>
</dbReference>
<evidence type="ECO:0000256" key="10">
    <source>
        <dbReference type="ARBA" id="ARBA00022909"/>
    </source>
</evidence>
<dbReference type="PROSITE" id="PS50972">
    <property type="entry name" value="PTERIN_BINDING"/>
    <property type="match status" value="1"/>
</dbReference>
<evidence type="ECO:0000256" key="12">
    <source>
        <dbReference type="ARBA" id="ARBA00053449"/>
    </source>
</evidence>
<dbReference type="OrthoDB" id="9811744at2"/>
<evidence type="ECO:0000256" key="11">
    <source>
        <dbReference type="ARBA" id="ARBA00030193"/>
    </source>
</evidence>
<dbReference type="SUPFAM" id="SSF51717">
    <property type="entry name" value="Dihydropteroate synthetase-like"/>
    <property type="match status" value="1"/>
</dbReference>
<dbReference type="InterPro" id="IPR011005">
    <property type="entry name" value="Dihydropteroate_synth-like_sf"/>
</dbReference>
<dbReference type="GO" id="GO:0004156">
    <property type="term" value="F:dihydropteroate synthase activity"/>
    <property type="evidence" value="ECO:0007669"/>
    <property type="project" value="UniProtKB-EC"/>
</dbReference>
<keyword evidence="8 13" id="KW-0479">Metal-binding</keyword>
<evidence type="ECO:0000256" key="8">
    <source>
        <dbReference type="ARBA" id="ARBA00022723"/>
    </source>
</evidence>
<accession>A0A023DGX6</accession>
<dbReference type="FunFam" id="3.20.20.20:FF:000006">
    <property type="entry name" value="Dihydropteroate synthase"/>
    <property type="match status" value="1"/>
</dbReference>
<evidence type="ECO:0000256" key="1">
    <source>
        <dbReference type="ARBA" id="ARBA00000012"/>
    </source>
</evidence>
<keyword evidence="9 13" id="KW-0460">Magnesium</keyword>
<keyword evidence="10 13" id="KW-0289">Folate biosynthesis</keyword>
<comment type="function">
    <text evidence="12 13">Catalyzes the condensation of para-aminobenzoate (pABA) with 6-hydroxymethyl-7,8-dihydropterin diphosphate (DHPt-PP) to form 7,8-dihydropteroate (H2Pte), the immediate precursor of folate derivatives.</text>
</comment>
<dbReference type="PANTHER" id="PTHR20941">
    <property type="entry name" value="FOLATE SYNTHESIS PROTEINS"/>
    <property type="match status" value="1"/>
</dbReference>
<dbReference type="InterPro" id="IPR045031">
    <property type="entry name" value="DHP_synth-like"/>
</dbReference>
<evidence type="ECO:0000256" key="9">
    <source>
        <dbReference type="ARBA" id="ARBA00022842"/>
    </source>
</evidence>
<dbReference type="PROSITE" id="PS00792">
    <property type="entry name" value="DHPS_1"/>
    <property type="match status" value="1"/>
</dbReference>
<evidence type="ECO:0000313" key="16">
    <source>
        <dbReference type="Proteomes" id="UP000023561"/>
    </source>
</evidence>
<dbReference type="GO" id="GO:0046872">
    <property type="term" value="F:metal ion binding"/>
    <property type="evidence" value="ECO:0007669"/>
    <property type="project" value="UniProtKB-KW"/>
</dbReference>
<reference evidence="15 16" key="1">
    <citation type="submission" date="2014-04" db="EMBL/GenBank/DDBJ databases">
        <title>Whole genome shotgun sequence of Geobacillus caldoxylosilyticus NBRC 107762.</title>
        <authorList>
            <person name="Hosoyama A."/>
            <person name="Hosoyama Y."/>
            <person name="Katano-Makiyama Y."/>
            <person name="Tsuchikane K."/>
            <person name="Ohji S."/>
            <person name="Ichikawa N."/>
            <person name="Yamazoe A."/>
            <person name="Fujita N."/>
        </authorList>
    </citation>
    <scope>NUCLEOTIDE SEQUENCE [LARGE SCALE GENOMIC DNA]</scope>
    <source>
        <strain evidence="15 16">NBRC 107762</strain>
    </source>
</reference>
<dbReference type="GO" id="GO:0005829">
    <property type="term" value="C:cytosol"/>
    <property type="evidence" value="ECO:0007669"/>
    <property type="project" value="TreeGrafter"/>
</dbReference>
<dbReference type="InterPro" id="IPR000489">
    <property type="entry name" value="Pterin-binding_dom"/>
</dbReference>
<dbReference type="Pfam" id="PF00809">
    <property type="entry name" value="Pterin_bind"/>
    <property type="match status" value="1"/>
</dbReference>
<organism evidence="15 16">
    <name type="scientific">Parageobacillus caldoxylosilyticus NBRC 107762</name>
    <dbReference type="NCBI Taxonomy" id="1220594"/>
    <lineage>
        <taxon>Bacteria</taxon>
        <taxon>Bacillati</taxon>
        <taxon>Bacillota</taxon>
        <taxon>Bacilli</taxon>
        <taxon>Bacillales</taxon>
        <taxon>Anoxybacillaceae</taxon>
        <taxon>Saccharococcus</taxon>
    </lineage>
</organism>
<dbReference type="PROSITE" id="PS00793">
    <property type="entry name" value="DHPS_2"/>
    <property type="match status" value="1"/>
</dbReference>
<keyword evidence="16" id="KW-1185">Reference proteome</keyword>
<dbReference type="InterPro" id="IPR006390">
    <property type="entry name" value="DHP_synth_dom"/>
</dbReference>